<reference evidence="1" key="1">
    <citation type="submission" date="2015-12" db="EMBL/GenBank/DDBJ databases">
        <title>De novo transcriptome assembly of four potential Pierce s Disease insect vectors from Arizona vineyards.</title>
        <authorList>
            <person name="Tassone E.E."/>
        </authorList>
    </citation>
    <scope>NUCLEOTIDE SEQUENCE</scope>
</reference>
<accession>A0A1B6CZC0</accession>
<proteinExistence type="predicted"/>
<sequence>MFLSKSMPLYSFFLEPECTNFHSKNINHVNCIFRVLSANFSDTLVLFFEDHISMVLWHTNQNLDPAYMKFLKAMKSLHSFELYGVSLKKKTIEDMCELIIHHCDVMYLKIHFQEDFCQPGKNQKLIGFIKEKYCDMFRLKNKILELDVLKK</sequence>
<protein>
    <submittedName>
        <fullName evidence="1">Uncharacterized protein</fullName>
    </submittedName>
</protein>
<name>A0A1B6CZC0_9HEMI</name>
<gene>
    <name evidence="1" type="ORF">g.11109</name>
</gene>
<evidence type="ECO:0000313" key="1">
    <source>
        <dbReference type="EMBL" id="JAS18792.1"/>
    </source>
</evidence>
<dbReference type="AlphaFoldDB" id="A0A1B6CZC0"/>
<dbReference type="EMBL" id="GEDC01018506">
    <property type="protein sequence ID" value="JAS18792.1"/>
    <property type="molecule type" value="Transcribed_RNA"/>
</dbReference>
<organism evidence="1">
    <name type="scientific">Clastoptera arizonana</name>
    <name type="common">Arizona spittle bug</name>
    <dbReference type="NCBI Taxonomy" id="38151"/>
    <lineage>
        <taxon>Eukaryota</taxon>
        <taxon>Metazoa</taxon>
        <taxon>Ecdysozoa</taxon>
        <taxon>Arthropoda</taxon>
        <taxon>Hexapoda</taxon>
        <taxon>Insecta</taxon>
        <taxon>Pterygota</taxon>
        <taxon>Neoptera</taxon>
        <taxon>Paraneoptera</taxon>
        <taxon>Hemiptera</taxon>
        <taxon>Auchenorrhyncha</taxon>
        <taxon>Cercopoidea</taxon>
        <taxon>Clastopteridae</taxon>
        <taxon>Clastoptera</taxon>
    </lineage>
</organism>